<keyword evidence="1" id="KW-0175">Coiled coil</keyword>
<sequence>MQRLDRKRMADKYKILKPYLKKNKQNQNTAKSLKRKNARLRIKVNQMRSNKDNLKKECATKNLEPIMEAIKLLPNSQQEAVKACLGASKVSRANGRSRKTYEHLRIHGILPLSTIETLQKYLLHTKGVYGFQSSTFASLKEKSFHMKPKERRGTLLLDEMKVSEQLHTPENQKNVRGDHALVIMFQLFRGTWVQAVACFLSKAAANSSILHQIIIEAIVLLEKSSFFVDVVTTDGAQWNRSMWNKFGITESIEGCAHICDEKIRLRFMSDFPHLIQNFRNSLIKRRETWTPEGGIKIKHLEAVVDEEKLFDYSLKVSKLQHEDIHPKFHQKMNVGRAFRFFSNDTAIAMELYIATNVNLKYCNNSIDLINKVNTLIKAMNSRTQRQALKINSIEEKCIKNFYIYLTDWETRAKSLNYEFITDNTCYGLKVSLKASLELLQFFVNECGYTYLITSRLNQDALERFFGMMRSACGSNDHPDSILFIQMFRFLSTYSLIKPPKNTNVTGGEMIETLINVQDLSNVNVTKDTLKGELDSIIDKGQFEELPEVIALMHDHDYRSTSTSSQVLSYLLS</sequence>
<comment type="caution">
    <text evidence="5">The sequence shown here is derived from an EMBL/GenBank/DDBJ whole genome shotgun (WGS) entry which is preliminary data.</text>
</comment>
<dbReference type="Pfam" id="PF21789">
    <property type="entry name" value="TNP-like_RNaseH_C"/>
    <property type="match status" value="1"/>
</dbReference>
<protein>
    <recommendedName>
        <fullName evidence="7">Transposable element P transposase</fullName>
    </recommendedName>
</protein>
<dbReference type="Pfam" id="PF21788">
    <property type="entry name" value="TNP-like_GBD"/>
    <property type="match status" value="1"/>
</dbReference>
<dbReference type="Pfam" id="PF21787">
    <property type="entry name" value="TNP-like_RNaseH_N"/>
    <property type="match status" value="1"/>
</dbReference>
<dbReference type="InterPro" id="IPR048367">
    <property type="entry name" value="TNP-like_RNaseH_C"/>
</dbReference>
<evidence type="ECO:0000313" key="5">
    <source>
        <dbReference type="EMBL" id="KAF0705026.1"/>
    </source>
</evidence>
<evidence type="ECO:0000259" key="2">
    <source>
        <dbReference type="Pfam" id="PF21787"/>
    </source>
</evidence>
<evidence type="ECO:0000313" key="6">
    <source>
        <dbReference type="Proteomes" id="UP000478052"/>
    </source>
</evidence>
<keyword evidence="6" id="KW-1185">Reference proteome</keyword>
<feature type="domain" description="Transposable element P transposase-like RNase H C-terminal" evidence="4">
    <location>
        <begin position="455"/>
        <end position="487"/>
    </location>
</feature>
<feature type="domain" description="Transposable element P transposase-like GTP-binding insertion" evidence="3">
    <location>
        <begin position="273"/>
        <end position="385"/>
    </location>
</feature>
<dbReference type="Proteomes" id="UP000478052">
    <property type="component" value="Unassembled WGS sequence"/>
</dbReference>
<name>A0A6G0VPY9_APHCR</name>
<organism evidence="5 6">
    <name type="scientific">Aphis craccivora</name>
    <name type="common">Cowpea aphid</name>
    <dbReference type="NCBI Taxonomy" id="307492"/>
    <lineage>
        <taxon>Eukaryota</taxon>
        <taxon>Metazoa</taxon>
        <taxon>Ecdysozoa</taxon>
        <taxon>Arthropoda</taxon>
        <taxon>Hexapoda</taxon>
        <taxon>Insecta</taxon>
        <taxon>Pterygota</taxon>
        <taxon>Neoptera</taxon>
        <taxon>Paraneoptera</taxon>
        <taxon>Hemiptera</taxon>
        <taxon>Sternorrhyncha</taxon>
        <taxon>Aphidomorpha</taxon>
        <taxon>Aphidoidea</taxon>
        <taxon>Aphididae</taxon>
        <taxon>Aphidini</taxon>
        <taxon>Aphis</taxon>
        <taxon>Aphis</taxon>
    </lineage>
</organism>
<gene>
    <name evidence="5" type="ORF">FWK35_00029195</name>
</gene>
<feature type="non-terminal residue" evidence="5">
    <location>
        <position position="572"/>
    </location>
</feature>
<dbReference type="OrthoDB" id="6629896at2759"/>
<proteinExistence type="predicted"/>
<evidence type="ECO:0000259" key="3">
    <source>
        <dbReference type="Pfam" id="PF21788"/>
    </source>
</evidence>
<dbReference type="InterPro" id="IPR048365">
    <property type="entry name" value="TNP-like_RNaseH_N"/>
</dbReference>
<evidence type="ECO:0008006" key="7">
    <source>
        <dbReference type="Google" id="ProtNLM"/>
    </source>
</evidence>
<feature type="coiled-coil region" evidence="1">
    <location>
        <begin position="23"/>
        <end position="64"/>
    </location>
</feature>
<reference evidence="5 6" key="1">
    <citation type="submission" date="2019-08" db="EMBL/GenBank/DDBJ databases">
        <title>Whole genome of Aphis craccivora.</title>
        <authorList>
            <person name="Voronova N.V."/>
            <person name="Shulinski R.S."/>
            <person name="Bandarenka Y.V."/>
            <person name="Zhorov D.G."/>
            <person name="Warner D."/>
        </authorList>
    </citation>
    <scope>NUCLEOTIDE SEQUENCE [LARGE SCALE GENOMIC DNA]</scope>
    <source>
        <strain evidence="5">180601</strain>
        <tissue evidence="5">Whole Body</tissue>
    </source>
</reference>
<feature type="domain" description="Transposable element P transposase-like RNase H" evidence="2">
    <location>
        <begin position="129"/>
        <end position="247"/>
    </location>
</feature>
<accession>A0A6G0VPY9</accession>
<dbReference type="EMBL" id="VUJU01013383">
    <property type="protein sequence ID" value="KAF0705026.1"/>
    <property type="molecule type" value="Genomic_DNA"/>
</dbReference>
<evidence type="ECO:0000256" key="1">
    <source>
        <dbReference type="SAM" id="Coils"/>
    </source>
</evidence>
<evidence type="ECO:0000259" key="4">
    <source>
        <dbReference type="Pfam" id="PF21789"/>
    </source>
</evidence>
<dbReference type="InterPro" id="IPR048366">
    <property type="entry name" value="TNP-like_GBD"/>
</dbReference>
<dbReference type="AlphaFoldDB" id="A0A6G0VPY9"/>